<keyword evidence="3" id="KW-1185">Reference proteome</keyword>
<gene>
    <name evidence="2" type="primary">CPK3</name>
    <name evidence="2" type="ORF">SNEC2469_LOCUS354</name>
</gene>
<dbReference type="EMBL" id="CAJNJA010001515">
    <property type="protein sequence ID" value="CAE7159623.1"/>
    <property type="molecule type" value="Genomic_DNA"/>
</dbReference>
<proteinExistence type="predicted"/>
<name>A0A812ITE2_9DINO</name>
<dbReference type="Proteomes" id="UP000601435">
    <property type="component" value="Unassembled WGS sequence"/>
</dbReference>
<accession>A0A812ITE2</accession>
<feature type="region of interest" description="Disordered" evidence="1">
    <location>
        <begin position="1"/>
        <end position="54"/>
    </location>
</feature>
<comment type="caution">
    <text evidence="2">The sequence shown here is derived from an EMBL/GenBank/DDBJ whole genome shotgun (WGS) entry which is preliminary data.</text>
</comment>
<sequence length="368" mass="39521">MVGRIRDPSTGAVLRASGKKDSRNEDRDANPLNDAIPGEVVRRNEKVHKSGPSAKALAETDLQAVLAKGSGTREKWLKKALQQVQEGDLSAADVYNILKVPDFASDLKDKTGKSMYKFLMSRISVFSKGQQRFLQKECSLAQQFGGEGGQAMGSDEVKMPNSAEPNPEAAEQMMARVREFVRQQQGVELDQAVSAVPEPFAPPSLPRQDTSAVASMIARAASTAVSYQAARAAWPNEVSEMAPDAPTQEKARNESEASSPSRKVKKLNVLPPALKARGVAERNRARAPGDLSPSMSSVDCGWGSRSFRLGGANGRVPRFQPYASVSPNRAVLRVGGSCFSFCGVTPVPFPRSLRQSVQIVSGHQASVG</sequence>
<evidence type="ECO:0000313" key="3">
    <source>
        <dbReference type="Proteomes" id="UP000601435"/>
    </source>
</evidence>
<feature type="region of interest" description="Disordered" evidence="1">
    <location>
        <begin position="241"/>
        <end position="264"/>
    </location>
</feature>
<evidence type="ECO:0000256" key="1">
    <source>
        <dbReference type="SAM" id="MobiDB-lite"/>
    </source>
</evidence>
<dbReference type="OrthoDB" id="441717at2759"/>
<feature type="compositionally biased region" description="Basic and acidic residues" evidence="1">
    <location>
        <begin position="18"/>
        <end position="29"/>
    </location>
</feature>
<evidence type="ECO:0000313" key="2">
    <source>
        <dbReference type="EMBL" id="CAE7159623.1"/>
    </source>
</evidence>
<protein>
    <submittedName>
        <fullName evidence="2">CPK3 protein</fullName>
    </submittedName>
</protein>
<reference evidence="2" key="1">
    <citation type="submission" date="2021-02" db="EMBL/GenBank/DDBJ databases">
        <authorList>
            <person name="Dougan E. K."/>
            <person name="Rhodes N."/>
            <person name="Thang M."/>
            <person name="Chan C."/>
        </authorList>
    </citation>
    <scope>NUCLEOTIDE SEQUENCE</scope>
</reference>
<dbReference type="AlphaFoldDB" id="A0A812ITE2"/>
<organism evidence="2 3">
    <name type="scientific">Symbiodinium necroappetens</name>
    <dbReference type="NCBI Taxonomy" id="1628268"/>
    <lineage>
        <taxon>Eukaryota</taxon>
        <taxon>Sar</taxon>
        <taxon>Alveolata</taxon>
        <taxon>Dinophyceae</taxon>
        <taxon>Suessiales</taxon>
        <taxon>Symbiodiniaceae</taxon>
        <taxon>Symbiodinium</taxon>
    </lineage>
</organism>